<evidence type="ECO:0000256" key="2">
    <source>
        <dbReference type="ARBA" id="ARBA00022777"/>
    </source>
</evidence>
<keyword evidence="4" id="KW-0804">Transcription</keyword>
<dbReference type="InterPro" id="IPR005561">
    <property type="entry name" value="ANTAR"/>
</dbReference>
<keyword evidence="8" id="KW-1185">Reference proteome</keyword>
<name>A0A1H1XJQ8_9ACTN</name>
<dbReference type="Gene3D" id="1.10.10.10">
    <property type="entry name" value="Winged helix-like DNA-binding domain superfamily/Winged helix DNA-binding domain"/>
    <property type="match status" value="1"/>
</dbReference>
<evidence type="ECO:0000313" key="7">
    <source>
        <dbReference type="EMBL" id="SDT09488.1"/>
    </source>
</evidence>
<sequence>MLVPGVVSAGAGPPARPGQDLGLARQRRQPPLNDDDPTTPDLTTAYAELSHVALADRPADQIFEEMTGVARRVLPEATQVSVTLLVEDRARTAASSGPLALELDLRQYADSSGPCLDAAASGSTVQLTMDEPDGPYPGFRRAAAGAGVTHSLSVSIPAGGRFTGAALNVYSEGHGPFGPDTVRTAETLAAFTGYALAARRPTEAAVSAARLQQALTSRALVKQAQGALAEQLRCSLDQAFTRLTELAEQQGVRVHDVARVVVDQQAGPPAAG</sequence>
<accession>A0A1H1XJQ8</accession>
<dbReference type="InterPro" id="IPR003018">
    <property type="entry name" value="GAF"/>
</dbReference>
<dbReference type="PIRSF" id="PIRSF036625">
    <property type="entry name" value="GAF_ANTAR"/>
    <property type="match status" value="1"/>
</dbReference>
<evidence type="ECO:0000256" key="5">
    <source>
        <dbReference type="SAM" id="MobiDB-lite"/>
    </source>
</evidence>
<protein>
    <submittedName>
        <fullName evidence="7">GAF domain-containing protein</fullName>
    </submittedName>
</protein>
<dbReference type="InterPro" id="IPR029016">
    <property type="entry name" value="GAF-like_dom_sf"/>
</dbReference>
<dbReference type="SUPFAM" id="SSF52172">
    <property type="entry name" value="CheY-like"/>
    <property type="match status" value="1"/>
</dbReference>
<dbReference type="PROSITE" id="PS50921">
    <property type="entry name" value="ANTAR"/>
    <property type="match status" value="1"/>
</dbReference>
<dbReference type="InterPro" id="IPR012074">
    <property type="entry name" value="GAF_ANTAR"/>
</dbReference>
<keyword evidence="3" id="KW-0805">Transcription regulation</keyword>
<dbReference type="GO" id="GO:0016301">
    <property type="term" value="F:kinase activity"/>
    <property type="evidence" value="ECO:0007669"/>
    <property type="project" value="UniProtKB-KW"/>
</dbReference>
<dbReference type="EMBL" id="LT629749">
    <property type="protein sequence ID" value="SDT09488.1"/>
    <property type="molecule type" value="Genomic_DNA"/>
</dbReference>
<dbReference type="Pfam" id="PF03861">
    <property type="entry name" value="ANTAR"/>
    <property type="match status" value="1"/>
</dbReference>
<evidence type="ECO:0000256" key="1">
    <source>
        <dbReference type="ARBA" id="ARBA00022679"/>
    </source>
</evidence>
<feature type="region of interest" description="Disordered" evidence="5">
    <location>
        <begin position="1"/>
        <end position="40"/>
    </location>
</feature>
<evidence type="ECO:0000259" key="6">
    <source>
        <dbReference type="PROSITE" id="PS50921"/>
    </source>
</evidence>
<evidence type="ECO:0000256" key="3">
    <source>
        <dbReference type="ARBA" id="ARBA00023015"/>
    </source>
</evidence>
<dbReference type="InterPro" id="IPR036388">
    <property type="entry name" value="WH-like_DNA-bd_sf"/>
</dbReference>
<dbReference type="Pfam" id="PF13185">
    <property type="entry name" value="GAF_2"/>
    <property type="match status" value="1"/>
</dbReference>
<dbReference type="SUPFAM" id="SSF55781">
    <property type="entry name" value="GAF domain-like"/>
    <property type="match status" value="1"/>
</dbReference>
<evidence type="ECO:0000256" key="4">
    <source>
        <dbReference type="ARBA" id="ARBA00023163"/>
    </source>
</evidence>
<proteinExistence type="predicted"/>
<keyword evidence="1" id="KW-0808">Transferase</keyword>
<dbReference type="Gene3D" id="3.30.450.40">
    <property type="match status" value="1"/>
</dbReference>
<evidence type="ECO:0000313" key="8">
    <source>
        <dbReference type="Proteomes" id="UP000199092"/>
    </source>
</evidence>
<reference evidence="7 8" key="1">
    <citation type="submission" date="2016-10" db="EMBL/GenBank/DDBJ databases">
        <authorList>
            <person name="de Groot N.N."/>
        </authorList>
    </citation>
    <scope>NUCLEOTIDE SEQUENCE [LARGE SCALE GENOMIC DNA]</scope>
    <source>
        <strain evidence="7 8">DSM 21741</strain>
    </source>
</reference>
<organism evidence="7 8">
    <name type="scientific">Friedmanniella luteola</name>
    <dbReference type="NCBI Taxonomy" id="546871"/>
    <lineage>
        <taxon>Bacteria</taxon>
        <taxon>Bacillati</taxon>
        <taxon>Actinomycetota</taxon>
        <taxon>Actinomycetes</taxon>
        <taxon>Propionibacteriales</taxon>
        <taxon>Nocardioidaceae</taxon>
        <taxon>Friedmanniella</taxon>
    </lineage>
</organism>
<dbReference type="STRING" id="546871.SAMN04488543_3019"/>
<gene>
    <name evidence="7" type="ORF">SAMN04488543_3019</name>
</gene>
<dbReference type="Proteomes" id="UP000199092">
    <property type="component" value="Chromosome I"/>
</dbReference>
<dbReference type="GO" id="GO:0003723">
    <property type="term" value="F:RNA binding"/>
    <property type="evidence" value="ECO:0007669"/>
    <property type="project" value="InterPro"/>
</dbReference>
<feature type="domain" description="ANTAR" evidence="6">
    <location>
        <begin position="201"/>
        <end position="262"/>
    </location>
</feature>
<dbReference type="OrthoDB" id="7466251at2"/>
<dbReference type="SMART" id="SM01012">
    <property type="entry name" value="ANTAR"/>
    <property type="match status" value="1"/>
</dbReference>
<dbReference type="AlphaFoldDB" id="A0A1H1XJQ8"/>
<keyword evidence="2" id="KW-0418">Kinase</keyword>
<dbReference type="InterPro" id="IPR011006">
    <property type="entry name" value="CheY-like_superfamily"/>
</dbReference>
<dbReference type="RefSeq" id="WP_091413875.1">
    <property type="nucleotide sequence ID" value="NZ_LT629749.1"/>
</dbReference>